<name>A0AAV4PS94_CAEEX</name>
<organism evidence="2 3">
    <name type="scientific">Caerostris extrusa</name>
    <name type="common">Bark spider</name>
    <name type="synonym">Caerostris bankana</name>
    <dbReference type="NCBI Taxonomy" id="172846"/>
    <lineage>
        <taxon>Eukaryota</taxon>
        <taxon>Metazoa</taxon>
        <taxon>Ecdysozoa</taxon>
        <taxon>Arthropoda</taxon>
        <taxon>Chelicerata</taxon>
        <taxon>Arachnida</taxon>
        <taxon>Araneae</taxon>
        <taxon>Araneomorphae</taxon>
        <taxon>Entelegynae</taxon>
        <taxon>Araneoidea</taxon>
        <taxon>Araneidae</taxon>
        <taxon>Caerostris</taxon>
    </lineage>
</organism>
<sequence length="41" mass="4298">MATAGLAQEDAGRRGEVALASSPKRMKMIMPRLKANGGGLR</sequence>
<dbReference type="Proteomes" id="UP001054945">
    <property type="component" value="Unassembled WGS sequence"/>
</dbReference>
<evidence type="ECO:0000313" key="3">
    <source>
        <dbReference type="Proteomes" id="UP001054945"/>
    </source>
</evidence>
<dbReference type="AlphaFoldDB" id="A0AAV4PS94"/>
<feature type="non-terminal residue" evidence="2">
    <location>
        <position position="41"/>
    </location>
</feature>
<evidence type="ECO:0000313" key="2">
    <source>
        <dbReference type="EMBL" id="GIY00458.1"/>
    </source>
</evidence>
<proteinExistence type="predicted"/>
<protein>
    <submittedName>
        <fullName evidence="2">Uncharacterized protein</fullName>
    </submittedName>
</protein>
<accession>A0AAV4PS94</accession>
<dbReference type="EMBL" id="BPLR01005182">
    <property type="protein sequence ID" value="GIY00458.1"/>
    <property type="molecule type" value="Genomic_DNA"/>
</dbReference>
<evidence type="ECO:0000256" key="1">
    <source>
        <dbReference type="SAM" id="MobiDB-lite"/>
    </source>
</evidence>
<keyword evidence="3" id="KW-1185">Reference proteome</keyword>
<comment type="caution">
    <text evidence="2">The sequence shown here is derived from an EMBL/GenBank/DDBJ whole genome shotgun (WGS) entry which is preliminary data.</text>
</comment>
<feature type="region of interest" description="Disordered" evidence="1">
    <location>
        <begin position="1"/>
        <end position="23"/>
    </location>
</feature>
<reference evidence="2 3" key="1">
    <citation type="submission" date="2021-06" db="EMBL/GenBank/DDBJ databases">
        <title>Caerostris extrusa draft genome.</title>
        <authorList>
            <person name="Kono N."/>
            <person name="Arakawa K."/>
        </authorList>
    </citation>
    <scope>NUCLEOTIDE SEQUENCE [LARGE SCALE GENOMIC DNA]</scope>
</reference>
<gene>
    <name evidence="2" type="ORF">CEXT_737601</name>
</gene>